<evidence type="ECO:0000256" key="1">
    <source>
        <dbReference type="SAM" id="SignalP"/>
    </source>
</evidence>
<gene>
    <name evidence="3" type="ORF">ABID41_003588</name>
</gene>
<accession>A0ABV2EN06</accession>
<evidence type="ECO:0000259" key="2">
    <source>
        <dbReference type="Pfam" id="PF00144"/>
    </source>
</evidence>
<keyword evidence="4" id="KW-1185">Reference proteome</keyword>
<feature type="signal peptide" evidence="1">
    <location>
        <begin position="1"/>
        <end position="19"/>
    </location>
</feature>
<feature type="chain" id="PRO_5047458184" evidence="1">
    <location>
        <begin position="20"/>
        <end position="499"/>
    </location>
</feature>
<dbReference type="InterPro" id="IPR050491">
    <property type="entry name" value="AmpC-like"/>
</dbReference>
<comment type="caution">
    <text evidence="3">The sequence shown here is derived from an EMBL/GenBank/DDBJ whole genome shotgun (WGS) entry which is preliminary data.</text>
</comment>
<evidence type="ECO:0000313" key="4">
    <source>
        <dbReference type="Proteomes" id="UP001549110"/>
    </source>
</evidence>
<reference evidence="3 4" key="1">
    <citation type="submission" date="2024-06" db="EMBL/GenBank/DDBJ databases">
        <title>Genomic Encyclopedia of Type Strains, Phase IV (KMG-IV): sequencing the most valuable type-strain genomes for metagenomic binning, comparative biology and taxonomic classification.</title>
        <authorList>
            <person name="Goeker M."/>
        </authorList>
    </citation>
    <scope>NUCLEOTIDE SEQUENCE [LARGE SCALE GENOMIC DNA]</scope>
    <source>
        <strain evidence="3 4">DSM 17809</strain>
    </source>
</reference>
<protein>
    <submittedName>
        <fullName evidence="3">CubicO group peptidase (Beta-lactamase class C family)</fullName>
    </submittedName>
</protein>
<dbReference type="PANTHER" id="PTHR46825">
    <property type="entry name" value="D-ALANYL-D-ALANINE-CARBOXYPEPTIDASE/ENDOPEPTIDASE AMPH"/>
    <property type="match status" value="1"/>
</dbReference>
<sequence>MRIVLAALLAMALSAPAHAQSADAQAAEQAKAFSRLDPIFARFAAERHTPGLVFGVVADGKLAYVRASGVQDTASGRPVTPDTVFRIASMSKNFTALAVLKLRDEGKFSLDAPVETIVPEFAGLSYTTSDSPRIRVRDLLNHAGGFVTDDPWGDRQLAMSEADFSALMKSSPPFSRAPAMAMEYSNFGYAVAGRIVTNASGQPFAAYIGQNILAPLGMAASTYDISKIPAEHRAVGYDWIDEEWVEEPVLGPGAFGAMGGLAVSAADYAKYVAWVLDAWPPRDGADDPILRRSSRREIVQGSNFPMVVTRSGPDTCDRARTYGMGMIVFADCMLGPHFTHSGGLPGYGSNVLFLPERGIAVFAFANMTYAPASLYVREAALELVKSGAFPARVPPASHQLQAAARDLAAVYAAGDIMSRKDAFAMNVLLDSDAAHRNADLAALRGKLGTCGAPEPFVSDTAMSGTTYLPCQHGRLKAQVILAPTRPPTIQSYVLTAENR</sequence>
<dbReference type="InterPro" id="IPR012338">
    <property type="entry name" value="Beta-lactam/transpept-like"/>
</dbReference>
<dbReference type="Proteomes" id="UP001549110">
    <property type="component" value="Unassembled WGS sequence"/>
</dbReference>
<feature type="domain" description="Beta-lactamase-related" evidence="2">
    <location>
        <begin position="37"/>
        <end position="373"/>
    </location>
</feature>
<name>A0ABV2EN06_9CAUL</name>
<proteinExistence type="predicted"/>
<keyword evidence="1" id="KW-0732">Signal</keyword>
<dbReference type="EMBL" id="JBEPLU010000003">
    <property type="protein sequence ID" value="MET3528449.1"/>
    <property type="molecule type" value="Genomic_DNA"/>
</dbReference>
<dbReference type="Pfam" id="PF00144">
    <property type="entry name" value="Beta-lactamase"/>
    <property type="match status" value="1"/>
</dbReference>
<dbReference type="Gene3D" id="3.40.710.10">
    <property type="entry name" value="DD-peptidase/beta-lactamase superfamily"/>
    <property type="match status" value="1"/>
</dbReference>
<dbReference type="RefSeq" id="WP_354298346.1">
    <property type="nucleotide sequence ID" value="NZ_JBEPLU010000003.1"/>
</dbReference>
<dbReference type="SUPFAM" id="SSF56601">
    <property type="entry name" value="beta-lactamase/transpeptidase-like"/>
    <property type="match status" value="1"/>
</dbReference>
<evidence type="ECO:0000313" key="3">
    <source>
        <dbReference type="EMBL" id="MET3528449.1"/>
    </source>
</evidence>
<dbReference type="PANTHER" id="PTHR46825:SF9">
    <property type="entry name" value="BETA-LACTAMASE-RELATED DOMAIN-CONTAINING PROTEIN"/>
    <property type="match status" value="1"/>
</dbReference>
<organism evidence="3 4">
    <name type="scientific">Phenylobacterium koreense</name>
    <dbReference type="NCBI Taxonomy" id="266125"/>
    <lineage>
        <taxon>Bacteria</taxon>
        <taxon>Pseudomonadati</taxon>
        <taxon>Pseudomonadota</taxon>
        <taxon>Alphaproteobacteria</taxon>
        <taxon>Caulobacterales</taxon>
        <taxon>Caulobacteraceae</taxon>
        <taxon>Phenylobacterium</taxon>
    </lineage>
</organism>
<dbReference type="InterPro" id="IPR001466">
    <property type="entry name" value="Beta-lactam-related"/>
</dbReference>